<feature type="region of interest" description="Disordered" evidence="6">
    <location>
        <begin position="43"/>
        <end position="134"/>
    </location>
</feature>
<dbReference type="AlphaFoldDB" id="A0AAV9VAL4"/>
<evidence type="ECO:0000256" key="4">
    <source>
        <dbReference type="ARBA" id="ARBA00023242"/>
    </source>
</evidence>
<dbReference type="Proteomes" id="UP001375240">
    <property type="component" value="Unassembled WGS sequence"/>
</dbReference>
<feature type="compositionally biased region" description="Basic and acidic residues" evidence="6">
    <location>
        <begin position="16"/>
        <end position="28"/>
    </location>
</feature>
<feature type="compositionally biased region" description="Acidic residues" evidence="6">
    <location>
        <begin position="312"/>
        <end position="343"/>
    </location>
</feature>
<dbReference type="PANTHER" id="PTHR13237">
    <property type="entry name" value="SOMETHING ABOUT SILENCING PROTEIN 10-RELATED"/>
    <property type="match status" value="1"/>
</dbReference>
<feature type="domain" description="Sas10 C-terminal" evidence="7">
    <location>
        <begin position="573"/>
        <end position="646"/>
    </location>
</feature>
<dbReference type="InterPro" id="IPR018972">
    <property type="entry name" value="Sas10_C_dom"/>
</dbReference>
<evidence type="ECO:0000256" key="3">
    <source>
        <dbReference type="ARBA" id="ARBA00022553"/>
    </source>
</evidence>
<evidence type="ECO:0000256" key="5">
    <source>
        <dbReference type="SAM" id="Coils"/>
    </source>
</evidence>
<feature type="compositionally biased region" description="Basic residues" evidence="6">
    <location>
        <begin position="590"/>
        <end position="607"/>
    </location>
</feature>
<dbReference type="GO" id="GO:0032040">
    <property type="term" value="C:small-subunit processome"/>
    <property type="evidence" value="ECO:0007669"/>
    <property type="project" value="TreeGrafter"/>
</dbReference>
<feature type="compositionally biased region" description="Acidic residues" evidence="6">
    <location>
        <begin position="70"/>
        <end position="98"/>
    </location>
</feature>
<gene>
    <name evidence="8" type="ORF">TWF696_000212</name>
</gene>
<proteinExistence type="inferred from homology"/>
<feature type="region of interest" description="Disordered" evidence="6">
    <location>
        <begin position="448"/>
        <end position="509"/>
    </location>
</feature>
<dbReference type="PANTHER" id="PTHR13237:SF8">
    <property type="entry name" value="SOMETHING ABOUT SILENCING PROTEIN 10"/>
    <property type="match status" value="1"/>
</dbReference>
<feature type="region of interest" description="Disordered" evidence="6">
    <location>
        <begin position="170"/>
        <end position="194"/>
    </location>
</feature>
<accession>A0AAV9VAL4</accession>
<feature type="coiled-coil region" evidence="5">
    <location>
        <begin position="543"/>
        <end position="570"/>
    </location>
</feature>
<keyword evidence="5" id="KW-0175">Coiled coil</keyword>
<comment type="subcellular location">
    <subcellularLocation>
        <location evidence="1">Nucleus</location>
    </subcellularLocation>
</comment>
<keyword evidence="4" id="KW-0539">Nucleus</keyword>
<evidence type="ECO:0000313" key="9">
    <source>
        <dbReference type="Proteomes" id="UP001375240"/>
    </source>
</evidence>
<feature type="compositionally biased region" description="Acidic residues" evidence="6">
    <location>
        <begin position="499"/>
        <end position="509"/>
    </location>
</feature>
<feature type="compositionally biased region" description="Acidic residues" evidence="6">
    <location>
        <begin position="107"/>
        <end position="123"/>
    </location>
</feature>
<sequence length="647" mass="73651">MARKSKRPRPGPKAAAEPRELDPNDAKVGRLTTYEDVADSEDEFYLNQDQVDFHEDPAAKRRRLNRDPAFDESDEEILDLEELPSSDDSSDEDDEDEVTAPNGAQLSDDDDDDSEDEEPDEYADWGKSRKNYYDANDIEDEADAAMEEADVRRIRQRQLQSMSAKDFGVDENDWKTSGDATATVEEETDSTTTKKITIPTSSEDKEELLRLLHPEFEPLRLEFLRLAPLHPEIEQRAEQHTDPESLIRRKWVVLSSYLAVLSMYFAFMSQPRPEGEVVQLRDHPIMSALLKHRTEWLELEKMPEEPTPPPETELDKELEDMSIDDEEEWEEEEEEGDGEDQEETVPPPPKTSTNGIKAIKAANGVKEGSKKPKATSATTKEAKRLAKSDARLKDLDDLLPSAITRQKPSKAKAVVQFRDDDFGEEDYIYEEDAQDKAKRKKSLRFYTAQIHQKSNKRDRAGRDAGGDLDIPHRERNKERQERLNAEAQKRGLADGVGADLDDNDMSDGDYDNDFTSAKALKSQIEDDSSMGDALEYYNKVATKSKLEKLKKKLEREAAHTNDRVVEMETIDPETGKRAIGYTILKNKGLTPHRKKDVRNPRVKKRKKFEAAKKKLASRQAVYKPPTSAYSGEATGIRTKVIKSVKFQ</sequence>
<organism evidence="8 9">
    <name type="scientific">Orbilia brochopaga</name>
    <dbReference type="NCBI Taxonomy" id="3140254"/>
    <lineage>
        <taxon>Eukaryota</taxon>
        <taxon>Fungi</taxon>
        <taxon>Dikarya</taxon>
        <taxon>Ascomycota</taxon>
        <taxon>Pezizomycotina</taxon>
        <taxon>Orbiliomycetes</taxon>
        <taxon>Orbiliales</taxon>
        <taxon>Orbiliaceae</taxon>
        <taxon>Orbilia</taxon>
    </lineage>
</organism>
<dbReference type="Pfam" id="PF04000">
    <property type="entry name" value="Sas10_Utp3"/>
    <property type="match status" value="1"/>
</dbReference>
<dbReference type="Pfam" id="PF09368">
    <property type="entry name" value="Sas10"/>
    <property type="match status" value="1"/>
</dbReference>
<name>A0AAV9VAL4_9PEZI</name>
<evidence type="ECO:0000313" key="8">
    <source>
        <dbReference type="EMBL" id="KAK6359041.1"/>
    </source>
</evidence>
<evidence type="ECO:0000256" key="6">
    <source>
        <dbReference type="SAM" id="MobiDB-lite"/>
    </source>
</evidence>
<feature type="compositionally biased region" description="Basic and acidic residues" evidence="6">
    <location>
        <begin position="51"/>
        <end position="69"/>
    </location>
</feature>
<feature type="compositionally biased region" description="Basic residues" evidence="6">
    <location>
        <begin position="1"/>
        <end position="10"/>
    </location>
</feature>
<reference evidence="8 9" key="1">
    <citation type="submission" date="2019-10" db="EMBL/GenBank/DDBJ databases">
        <authorList>
            <person name="Palmer J.M."/>
        </authorList>
    </citation>
    <scope>NUCLEOTIDE SEQUENCE [LARGE SCALE GENOMIC DNA]</scope>
    <source>
        <strain evidence="8 9">TWF696</strain>
    </source>
</reference>
<dbReference type="GO" id="GO:0000462">
    <property type="term" value="P:maturation of SSU-rRNA from tricistronic rRNA transcript (SSU-rRNA, 5.8S rRNA, LSU-rRNA)"/>
    <property type="evidence" value="ECO:0007669"/>
    <property type="project" value="TreeGrafter"/>
</dbReference>
<evidence type="ECO:0000256" key="2">
    <source>
        <dbReference type="ARBA" id="ARBA00010979"/>
    </source>
</evidence>
<feature type="region of interest" description="Disordered" evidence="6">
    <location>
        <begin position="298"/>
        <end position="388"/>
    </location>
</feature>
<dbReference type="EMBL" id="JAVHNQ010000001">
    <property type="protein sequence ID" value="KAK6359041.1"/>
    <property type="molecule type" value="Genomic_DNA"/>
</dbReference>
<feature type="region of interest" description="Disordered" evidence="6">
    <location>
        <begin position="1"/>
        <end position="29"/>
    </location>
</feature>
<keyword evidence="3" id="KW-0597">Phosphoprotein</keyword>
<evidence type="ECO:0000259" key="7">
    <source>
        <dbReference type="Pfam" id="PF09368"/>
    </source>
</evidence>
<feature type="compositionally biased region" description="Basic and acidic residues" evidence="6">
    <location>
        <begin position="455"/>
        <end position="492"/>
    </location>
</feature>
<keyword evidence="9" id="KW-1185">Reference proteome</keyword>
<dbReference type="InterPro" id="IPR007146">
    <property type="entry name" value="Sas10/Utp3/C1D"/>
</dbReference>
<comment type="caution">
    <text evidence="8">The sequence shown here is derived from an EMBL/GenBank/DDBJ whole genome shotgun (WGS) entry which is preliminary data.</text>
</comment>
<feature type="region of interest" description="Disordered" evidence="6">
    <location>
        <begin position="589"/>
        <end position="608"/>
    </location>
</feature>
<evidence type="ECO:0000256" key="1">
    <source>
        <dbReference type="ARBA" id="ARBA00004123"/>
    </source>
</evidence>
<comment type="similarity">
    <text evidence="2">Belongs to the SAS10 family.</text>
</comment>
<protein>
    <recommendedName>
        <fullName evidence="7">Sas10 C-terminal domain-containing protein</fullName>
    </recommendedName>
</protein>